<protein>
    <submittedName>
        <fullName evidence="1">Uncharacterized protein</fullName>
    </submittedName>
</protein>
<evidence type="ECO:0000313" key="2">
    <source>
        <dbReference type="Proteomes" id="UP001279734"/>
    </source>
</evidence>
<gene>
    <name evidence="1" type="ORF">Nepgr_024495</name>
</gene>
<reference evidence="1" key="1">
    <citation type="submission" date="2023-05" db="EMBL/GenBank/DDBJ databases">
        <title>Nepenthes gracilis genome sequencing.</title>
        <authorList>
            <person name="Fukushima K."/>
        </authorList>
    </citation>
    <scope>NUCLEOTIDE SEQUENCE</scope>
    <source>
        <strain evidence="1">SING2019-196</strain>
    </source>
</reference>
<accession>A0AAD3T616</accession>
<evidence type="ECO:0000313" key="1">
    <source>
        <dbReference type="EMBL" id="GMH22652.1"/>
    </source>
</evidence>
<dbReference type="Proteomes" id="UP001279734">
    <property type="component" value="Unassembled WGS sequence"/>
</dbReference>
<name>A0AAD3T616_NEPGR</name>
<organism evidence="1 2">
    <name type="scientific">Nepenthes gracilis</name>
    <name type="common">Slender pitcher plant</name>
    <dbReference type="NCBI Taxonomy" id="150966"/>
    <lineage>
        <taxon>Eukaryota</taxon>
        <taxon>Viridiplantae</taxon>
        <taxon>Streptophyta</taxon>
        <taxon>Embryophyta</taxon>
        <taxon>Tracheophyta</taxon>
        <taxon>Spermatophyta</taxon>
        <taxon>Magnoliopsida</taxon>
        <taxon>eudicotyledons</taxon>
        <taxon>Gunneridae</taxon>
        <taxon>Pentapetalae</taxon>
        <taxon>Caryophyllales</taxon>
        <taxon>Nepenthaceae</taxon>
        <taxon>Nepenthes</taxon>
    </lineage>
</organism>
<keyword evidence="2" id="KW-1185">Reference proteome</keyword>
<dbReference type="EMBL" id="BSYO01000025">
    <property type="protein sequence ID" value="GMH22652.1"/>
    <property type="molecule type" value="Genomic_DNA"/>
</dbReference>
<comment type="caution">
    <text evidence="1">The sequence shown here is derived from an EMBL/GenBank/DDBJ whole genome shotgun (WGS) entry which is preliminary data.</text>
</comment>
<sequence>MAEDKVHCTADLLSSSVGAMAEASGKFYGMLIPRFSETLQILSPPQNEAIELSTRNMLPQGTTMVDEDGDTAVSLVIGVAAPETEWPVWPSTSFLERWKPPFIYHLHYLWLATANNLKQQKDHSERQHNI</sequence>
<dbReference type="AlphaFoldDB" id="A0AAD3T616"/>
<proteinExistence type="predicted"/>